<sequence length="142" mass="16008">MIVEVERQERYWYPDDGGEVWVAGFQIVDAEGRYLGRRELPDGLKVTHVAGAVHRPDALASELADPGEHLVLRPEPDNPHDPSAIAVDLADGTPLGYVPREHTHEVVGWSALVLRERRRSPRDPRDGLTMLLAREPIELRIR</sequence>
<dbReference type="RefSeq" id="WP_211339828.1">
    <property type="nucleotide sequence ID" value="NZ_RBIL01000001.1"/>
</dbReference>
<name>A0A660L7C6_9ACTN</name>
<dbReference type="GO" id="GO:0003676">
    <property type="term" value="F:nucleic acid binding"/>
    <property type="evidence" value="ECO:0007669"/>
    <property type="project" value="InterPro"/>
</dbReference>
<feature type="domain" description="HIRAN" evidence="3">
    <location>
        <begin position="61"/>
        <end position="106"/>
    </location>
</feature>
<keyword evidence="1" id="KW-0479">Metal-binding</keyword>
<organism evidence="4 5">
    <name type="scientific">Solirubrobacter pauli</name>
    <dbReference type="NCBI Taxonomy" id="166793"/>
    <lineage>
        <taxon>Bacteria</taxon>
        <taxon>Bacillati</taxon>
        <taxon>Actinomycetota</taxon>
        <taxon>Thermoleophilia</taxon>
        <taxon>Solirubrobacterales</taxon>
        <taxon>Solirubrobacteraceae</taxon>
        <taxon>Solirubrobacter</taxon>
    </lineage>
</organism>
<evidence type="ECO:0000256" key="1">
    <source>
        <dbReference type="ARBA" id="ARBA00022723"/>
    </source>
</evidence>
<evidence type="ECO:0000313" key="5">
    <source>
        <dbReference type="Proteomes" id="UP000278962"/>
    </source>
</evidence>
<dbReference type="Gene3D" id="3.30.70.2330">
    <property type="match status" value="1"/>
</dbReference>
<dbReference type="Pfam" id="PF08797">
    <property type="entry name" value="HIRAN"/>
    <property type="match status" value="1"/>
</dbReference>
<proteinExistence type="predicted"/>
<protein>
    <submittedName>
        <fullName evidence="4">HIRAN domain-containing protein</fullName>
    </submittedName>
</protein>
<evidence type="ECO:0000259" key="3">
    <source>
        <dbReference type="Pfam" id="PF08797"/>
    </source>
</evidence>
<dbReference type="Proteomes" id="UP000278962">
    <property type="component" value="Unassembled WGS sequence"/>
</dbReference>
<dbReference type="GO" id="GO:0016818">
    <property type="term" value="F:hydrolase activity, acting on acid anhydrides, in phosphorus-containing anhydrides"/>
    <property type="evidence" value="ECO:0007669"/>
    <property type="project" value="InterPro"/>
</dbReference>
<dbReference type="InterPro" id="IPR014905">
    <property type="entry name" value="HIRAN"/>
</dbReference>
<dbReference type="GO" id="GO:0008270">
    <property type="term" value="F:zinc ion binding"/>
    <property type="evidence" value="ECO:0007669"/>
    <property type="project" value="InterPro"/>
</dbReference>
<keyword evidence="5" id="KW-1185">Reference proteome</keyword>
<accession>A0A660L7C6</accession>
<keyword evidence="2" id="KW-0378">Hydrolase</keyword>
<dbReference type="EMBL" id="RBIL01000001">
    <property type="protein sequence ID" value="RKQ90958.1"/>
    <property type="molecule type" value="Genomic_DNA"/>
</dbReference>
<dbReference type="AlphaFoldDB" id="A0A660L7C6"/>
<gene>
    <name evidence="4" type="ORF">C8N24_0774</name>
</gene>
<reference evidence="4 5" key="1">
    <citation type="submission" date="2018-10" db="EMBL/GenBank/DDBJ databases">
        <title>Genomic Encyclopedia of Archaeal and Bacterial Type Strains, Phase II (KMG-II): from individual species to whole genera.</title>
        <authorList>
            <person name="Goeker M."/>
        </authorList>
    </citation>
    <scope>NUCLEOTIDE SEQUENCE [LARGE SCALE GENOMIC DNA]</scope>
    <source>
        <strain evidence="4 5">DSM 14954</strain>
    </source>
</reference>
<evidence type="ECO:0000313" key="4">
    <source>
        <dbReference type="EMBL" id="RKQ90958.1"/>
    </source>
</evidence>
<comment type="caution">
    <text evidence="4">The sequence shown here is derived from an EMBL/GenBank/DDBJ whole genome shotgun (WGS) entry which is preliminary data.</text>
</comment>
<evidence type="ECO:0000256" key="2">
    <source>
        <dbReference type="ARBA" id="ARBA00022801"/>
    </source>
</evidence>